<comment type="similarity">
    <text evidence="1">Belongs to the transglycosylase Slt family.</text>
</comment>
<name>A0ABV8QLA2_9GAMM</name>
<comment type="caution">
    <text evidence="5">The sequence shown here is derived from an EMBL/GenBank/DDBJ whole genome shotgun (WGS) entry which is preliminary data.</text>
</comment>
<feature type="domain" description="LysM" evidence="4">
    <location>
        <begin position="450"/>
        <end position="494"/>
    </location>
</feature>
<feature type="domain" description="LysM" evidence="4">
    <location>
        <begin position="519"/>
        <end position="563"/>
    </location>
</feature>
<dbReference type="PROSITE" id="PS51782">
    <property type="entry name" value="LYSM"/>
    <property type="match status" value="3"/>
</dbReference>
<feature type="signal peptide" evidence="3">
    <location>
        <begin position="1"/>
        <end position="26"/>
    </location>
</feature>
<dbReference type="InterPro" id="IPR008258">
    <property type="entry name" value="Transglycosylase_SLT_dom_1"/>
</dbReference>
<dbReference type="Gene3D" id="1.10.530.10">
    <property type="match status" value="1"/>
</dbReference>
<evidence type="ECO:0000256" key="1">
    <source>
        <dbReference type="ARBA" id="ARBA00007734"/>
    </source>
</evidence>
<feature type="domain" description="LysM" evidence="4">
    <location>
        <begin position="373"/>
        <end position="416"/>
    </location>
</feature>
<feature type="region of interest" description="Disordered" evidence="2">
    <location>
        <begin position="76"/>
        <end position="95"/>
    </location>
</feature>
<sequence length="571" mass="63899">MMARRITAVTLLTVLLAGCSSTPAWFGNQEEEAVLDSHQQTMAAGDEALKRSVEARKGDGTTELDESIEPSLKATAEKARDRLDSGEVADGEAVEEERDLWTRMRAGFAMDHDQGDERVQQQLEWYKKHPSYVKRVVERGRRYLHYIVEETERRGLPMEYALLPVVESAFDPFAYSHGRASGLWQFIPGTGRHFGLDQSWWHDDRRDVVGSTNAALTYLDQLAKRFDGDPTLALAAYNSGGGTVNSAIRRNNRKGKPTDYWSLDLPRETRHYVPKLIAIAKIFDDPEAYGIELPPLEDEPYFEIVETGGQIDLAHAAELAGVDVDEIYLLNPSFNRWATRPDGPHRLLVPVANAERFRQGIASLDPNTRVSWDSYQVRSGDNLGAIARRNGTTPSVLREVNKLNSDLIRVGQQLLIPSARADQDTYSHSESQRLARKQERAGRNSNGQRVEYRVTRGDTFWDIAREHGVSVRQVAAWNGMAPGDPLVPGRKLVIWSKNAEAASGTRVASNSRSGMVRKVGYRVRRGDSLSTIANRFAVNVSDIAAWNDLNTSRYLQPGQSLVLYVDVRNSP</sequence>
<dbReference type="PROSITE" id="PS00922">
    <property type="entry name" value="TRANSGLYCOSYLASE"/>
    <property type="match status" value="1"/>
</dbReference>
<protein>
    <submittedName>
        <fullName evidence="5">LysM peptidoglycan-binding domain-containing protein</fullName>
    </submittedName>
</protein>
<dbReference type="InterPro" id="IPR018392">
    <property type="entry name" value="LysM"/>
</dbReference>
<keyword evidence="3" id="KW-0732">Signal</keyword>
<feature type="compositionally biased region" description="Basic and acidic residues" evidence="2">
    <location>
        <begin position="76"/>
        <end position="85"/>
    </location>
</feature>
<dbReference type="RefSeq" id="WP_379889045.1">
    <property type="nucleotide sequence ID" value="NZ_JBHSDI010000057.1"/>
</dbReference>
<reference evidence="6" key="1">
    <citation type="journal article" date="2019" name="Int. J. Syst. Evol. Microbiol.">
        <title>The Global Catalogue of Microorganisms (GCM) 10K type strain sequencing project: providing services to taxonomists for standard genome sequencing and annotation.</title>
        <authorList>
            <consortium name="The Broad Institute Genomics Platform"/>
            <consortium name="The Broad Institute Genome Sequencing Center for Infectious Disease"/>
            <person name="Wu L."/>
            <person name="Ma J."/>
        </authorList>
    </citation>
    <scope>NUCLEOTIDE SEQUENCE [LARGE SCALE GENOMIC DNA]</scope>
    <source>
        <strain evidence="6">CECT 7297</strain>
    </source>
</reference>
<feature type="region of interest" description="Disordered" evidence="2">
    <location>
        <begin position="421"/>
        <end position="449"/>
    </location>
</feature>
<evidence type="ECO:0000259" key="4">
    <source>
        <dbReference type="PROSITE" id="PS51782"/>
    </source>
</evidence>
<dbReference type="SUPFAM" id="SSF53955">
    <property type="entry name" value="Lysozyme-like"/>
    <property type="match status" value="1"/>
</dbReference>
<dbReference type="Proteomes" id="UP001595798">
    <property type="component" value="Unassembled WGS sequence"/>
</dbReference>
<evidence type="ECO:0000313" key="5">
    <source>
        <dbReference type="EMBL" id="MFC4260483.1"/>
    </source>
</evidence>
<keyword evidence="6" id="KW-1185">Reference proteome</keyword>
<dbReference type="Pfam" id="PF01464">
    <property type="entry name" value="SLT"/>
    <property type="match status" value="1"/>
</dbReference>
<dbReference type="InterPro" id="IPR000189">
    <property type="entry name" value="Transglyc_AS"/>
</dbReference>
<dbReference type="CDD" id="cd16894">
    <property type="entry name" value="MltD-like"/>
    <property type="match status" value="1"/>
</dbReference>
<dbReference type="Pfam" id="PF01476">
    <property type="entry name" value="LysM"/>
    <property type="match status" value="3"/>
</dbReference>
<dbReference type="Gene3D" id="3.10.350.10">
    <property type="entry name" value="LysM domain"/>
    <property type="match status" value="3"/>
</dbReference>
<organism evidence="5 6">
    <name type="scientific">Marinobacter lacisalsi</name>
    <dbReference type="NCBI Taxonomy" id="475979"/>
    <lineage>
        <taxon>Bacteria</taxon>
        <taxon>Pseudomonadati</taxon>
        <taxon>Pseudomonadota</taxon>
        <taxon>Gammaproteobacteria</taxon>
        <taxon>Pseudomonadales</taxon>
        <taxon>Marinobacteraceae</taxon>
        <taxon>Marinobacter</taxon>
    </lineage>
</organism>
<accession>A0ABV8QLA2</accession>
<feature type="chain" id="PRO_5045809672" evidence="3">
    <location>
        <begin position="27"/>
        <end position="571"/>
    </location>
</feature>
<gene>
    <name evidence="5" type="ORF">ACFOZ5_15800</name>
</gene>
<evidence type="ECO:0000256" key="2">
    <source>
        <dbReference type="SAM" id="MobiDB-lite"/>
    </source>
</evidence>
<dbReference type="EMBL" id="JBHSDI010000057">
    <property type="protein sequence ID" value="MFC4260483.1"/>
    <property type="molecule type" value="Genomic_DNA"/>
</dbReference>
<feature type="compositionally biased region" description="Basic and acidic residues" evidence="2">
    <location>
        <begin position="421"/>
        <end position="442"/>
    </location>
</feature>
<dbReference type="SUPFAM" id="SSF54106">
    <property type="entry name" value="LysM domain"/>
    <property type="match status" value="3"/>
</dbReference>
<dbReference type="PROSITE" id="PS51257">
    <property type="entry name" value="PROKAR_LIPOPROTEIN"/>
    <property type="match status" value="1"/>
</dbReference>
<dbReference type="InterPro" id="IPR036779">
    <property type="entry name" value="LysM_dom_sf"/>
</dbReference>
<dbReference type="InterPro" id="IPR023346">
    <property type="entry name" value="Lysozyme-like_dom_sf"/>
</dbReference>
<dbReference type="PANTHER" id="PTHR33734">
    <property type="entry name" value="LYSM DOMAIN-CONTAINING GPI-ANCHORED PROTEIN 2"/>
    <property type="match status" value="1"/>
</dbReference>
<evidence type="ECO:0000256" key="3">
    <source>
        <dbReference type="SAM" id="SignalP"/>
    </source>
</evidence>
<proteinExistence type="inferred from homology"/>
<dbReference type="CDD" id="cd00118">
    <property type="entry name" value="LysM"/>
    <property type="match status" value="3"/>
</dbReference>
<dbReference type="SMART" id="SM00257">
    <property type="entry name" value="LysM"/>
    <property type="match status" value="3"/>
</dbReference>
<evidence type="ECO:0000313" key="6">
    <source>
        <dbReference type="Proteomes" id="UP001595798"/>
    </source>
</evidence>
<dbReference type="PANTHER" id="PTHR33734:SF22">
    <property type="entry name" value="MEMBRANE-BOUND LYTIC MUREIN TRANSGLYCOSYLASE D"/>
    <property type="match status" value="1"/>
</dbReference>